<protein>
    <submittedName>
        <fullName evidence="3">Uncharacterized protein</fullName>
    </submittedName>
</protein>
<dbReference type="OrthoDB" id="10006740at2"/>
<evidence type="ECO:0000313" key="4">
    <source>
        <dbReference type="Proteomes" id="UP000247792"/>
    </source>
</evidence>
<feature type="transmembrane region" description="Helical" evidence="2">
    <location>
        <begin position="61"/>
        <end position="86"/>
    </location>
</feature>
<keyword evidence="2" id="KW-0472">Membrane</keyword>
<dbReference type="AlphaFoldDB" id="A0A318JJV2"/>
<name>A0A318JJV2_9BURK</name>
<feature type="region of interest" description="Disordered" evidence="1">
    <location>
        <begin position="1"/>
        <end position="33"/>
    </location>
</feature>
<evidence type="ECO:0000256" key="2">
    <source>
        <dbReference type="SAM" id="Phobius"/>
    </source>
</evidence>
<organism evidence="3 4">
    <name type="scientific">Undibacterium pigrum</name>
    <dbReference type="NCBI Taxonomy" id="401470"/>
    <lineage>
        <taxon>Bacteria</taxon>
        <taxon>Pseudomonadati</taxon>
        <taxon>Pseudomonadota</taxon>
        <taxon>Betaproteobacteria</taxon>
        <taxon>Burkholderiales</taxon>
        <taxon>Oxalobacteraceae</taxon>
        <taxon>Undibacterium</taxon>
    </lineage>
</organism>
<feature type="transmembrane region" description="Helical" evidence="2">
    <location>
        <begin position="98"/>
        <end position="120"/>
    </location>
</feature>
<comment type="caution">
    <text evidence="3">The sequence shown here is derived from an EMBL/GenBank/DDBJ whole genome shotgun (WGS) entry which is preliminary data.</text>
</comment>
<keyword evidence="4" id="KW-1185">Reference proteome</keyword>
<evidence type="ECO:0000313" key="3">
    <source>
        <dbReference type="EMBL" id="PXX44034.1"/>
    </source>
</evidence>
<sequence length="170" mass="17918">MRNNDTVPASMSTTRMQGTLSPYPRPSTRRGDFKKQVQGNDAVHGQHWNVVFSSEITTGTAIGMVVGGVLGMVNATLAVTISPYVIPGLDLLVATPLQAVFIGASLGTGMGAIVGSLLGWGISSQKPAEKLDVDLESNASFCPLSESTDDAAHSLETWKSQHGDYTNIQV</sequence>
<dbReference type="EMBL" id="QJKB01000003">
    <property type="protein sequence ID" value="PXX44034.1"/>
    <property type="molecule type" value="Genomic_DNA"/>
</dbReference>
<accession>A0A318JJV2</accession>
<reference evidence="3 4" key="1">
    <citation type="submission" date="2018-05" db="EMBL/GenBank/DDBJ databases">
        <title>Genomic Encyclopedia of Type Strains, Phase IV (KMG-IV): sequencing the most valuable type-strain genomes for metagenomic binning, comparative biology and taxonomic classification.</title>
        <authorList>
            <person name="Goeker M."/>
        </authorList>
    </citation>
    <scope>NUCLEOTIDE SEQUENCE [LARGE SCALE GENOMIC DNA]</scope>
    <source>
        <strain evidence="3 4">DSM 19792</strain>
    </source>
</reference>
<dbReference type="RefSeq" id="WP_110255293.1">
    <property type="nucleotide sequence ID" value="NZ_QJKB01000003.1"/>
</dbReference>
<gene>
    <name evidence="3" type="ORF">DFR42_103303</name>
</gene>
<feature type="compositionally biased region" description="Polar residues" evidence="1">
    <location>
        <begin position="1"/>
        <end position="20"/>
    </location>
</feature>
<evidence type="ECO:0000256" key="1">
    <source>
        <dbReference type="SAM" id="MobiDB-lite"/>
    </source>
</evidence>
<proteinExistence type="predicted"/>
<dbReference type="Proteomes" id="UP000247792">
    <property type="component" value="Unassembled WGS sequence"/>
</dbReference>
<keyword evidence="2" id="KW-1133">Transmembrane helix</keyword>
<keyword evidence="2" id="KW-0812">Transmembrane</keyword>